<feature type="non-terminal residue" evidence="1">
    <location>
        <position position="225"/>
    </location>
</feature>
<keyword evidence="2" id="KW-1185">Reference proteome</keyword>
<dbReference type="PANTHER" id="PTHR46601:SF1">
    <property type="entry name" value="ADF-H DOMAIN-CONTAINING PROTEIN"/>
    <property type="match status" value="1"/>
</dbReference>
<feature type="non-terminal residue" evidence="1">
    <location>
        <position position="1"/>
    </location>
</feature>
<dbReference type="EMBL" id="LRGB01015251">
    <property type="protein sequence ID" value="KZR98945.1"/>
    <property type="molecule type" value="Genomic_DNA"/>
</dbReference>
<reference evidence="1 2" key="1">
    <citation type="submission" date="2016-03" db="EMBL/GenBank/DDBJ databases">
        <title>EvidentialGene: Evidence-directed Construction of Genes on Genomes.</title>
        <authorList>
            <person name="Gilbert D.G."/>
            <person name="Choi J.-H."/>
            <person name="Mockaitis K."/>
            <person name="Colbourne J."/>
            <person name="Pfrender M."/>
        </authorList>
    </citation>
    <scope>NUCLEOTIDE SEQUENCE [LARGE SCALE GENOMIC DNA]</scope>
    <source>
        <strain evidence="1 2">Xinb3</strain>
        <tissue evidence="1">Complete organism</tissue>
    </source>
</reference>
<dbReference type="AlphaFoldDB" id="A0A164GGX4"/>
<dbReference type="Proteomes" id="UP000076858">
    <property type="component" value="Unassembled WGS sequence"/>
</dbReference>
<gene>
    <name evidence="1" type="ORF">APZ42_005402</name>
</gene>
<protein>
    <recommendedName>
        <fullName evidence="3">Cc8L18.2-like protein</fullName>
    </recommendedName>
</protein>
<proteinExistence type="predicted"/>
<dbReference type="PANTHER" id="PTHR46601">
    <property type="entry name" value="ULP_PROTEASE DOMAIN-CONTAINING PROTEIN"/>
    <property type="match status" value="1"/>
</dbReference>
<sequence>KYKEYCVKKLCMKSCGRSKFFALRPVNVIKVGASGSHNVCVCEKHENVKLMIDSICGNTEEKYHMMDKIVCDVKNRECMLRRCNNCSGNQNLRNHTNSYLTPVPLIVKFQQWESTDRNMLIEKELSVEYFVDNLIEKIEALTTHHFISKQQSKYCRELKMNLLEDVILLQGDFSQNYSMIIQNSTQGSFFNPPPQETLHTFLAYVKSGGEIVKHSMCVFSDSTLH</sequence>
<comment type="caution">
    <text evidence="1">The sequence shown here is derived from an EMBL/GenBank/DDBJ whole genome shotgun (WGS) entry which is preliminary data.</text>
</comment>
<dbReference type="STRING" id="35525.A0A164GGX4"/>
<evidence type="ECO:0008006" key="3">
    <source>
        <dbReference type="Google" id="ProtNLM"/>
    </source>
</evidence>
<name>A0A164GGX4_9CRUS</name>
<organism evidence="1 2">
    <name type="scientific">Daphnia magna</name>
    <dbReference type="NCBI Taxonomy" id="35525"/>
    <lineage>
        <taxon>Eukaryota</taxon>
        <taxon>Metazoa</taxon>
        <taxon>Ecdysozoa</taxon>
        <taxon>Arthropoda</taxon>
        <taxon>Crustacea</taxon>
        <taxon>Branchiopoda</taxon>
        <taxon>Diplostraca</taxon>
        <taxon>Cladocera</taxon>
        <taxon>Anomopoda</taxon>
        <taxon>Daphniidae</taxon>
        <taxon>Daphnia</taxon>
    </lineage>
</organism>
<evidence type="ECO:0000313" key="2">
    <source>
        <dbReference type="Proteomes" id="UP000076858"/>
    </source>
</evidence>
<evidence type="ECO:0000313" key="1">
    <source>
        <dbReference type="EMBL" id="KZR98945.1"/>
    </source>
</evidence>
<accession>A0A164GGX4</accession>